<dbReference type="Proteomes" id="UP000198539">
    <property type="component" value="Unassembled WGS sequence"/>
</dbReference>
<organism evidence="1 2">
    <name type="scientific">Roseicitreum antarcticum</name>
    <dbReference type="NCBI Taxonomy" id="564137"/>
    <lineage>
        <taxon>Bacteria</taxon>
        <taxon>Pseudomonadati</taxon>
        <taxon>Pseudomonadota</taxon>
        <taxon>Alphaproteobacteria</taxon>
        <taxon>Rhodobacterales</taxon>
        <taxon>Paracoccaceae</taxon>
        <taxon>Roseicitreum</taxon>
    </lineage>
</organism>
<gene>
    <name evidence="1" type="ORF">SAMN04488238_1252</name>
</gene>
<dbReference type="AlphaFoldDB" id="A0A1H3EQR7"/>
<sequence length="90" mass="9421">MRNILSGLRGLASPIARQGNGIAARLLAVLRAVAPGSSWFTALQWDDRIPTLSPAWAEAVAQASDGSAGSMPQTWASGGLFAKWDDEVAL</sequence>
<reference evidence="1 2" key="1">
    <citation type="submission" date="2016-10" db="EMBL/GenBank/DDBJ databases">
        <authorList>
            <person name="de Groot N.N."/>
        </authorList>
    </citation>
    <scope>NUCLEOTIDE SEQUENCE [LARGE SCALE GENOMIC DNA]</scope>
    <source>
        <strain evidence="1 2">CGMCC 1.8894</strain>
    </source>
</reference>
<dbReference type="STRING" id="564137.SAMN04488238_1252"/>
<keyword evidence="2" id="KW-1185">Reference proteome</keyword>
<proteinExistence type="predicted"/>
<name>A0A1H3EQR7_9RHOB</name>
<evidence type="ECO:0000313" key="2">
    <source>
        <dbReference type="Proteomes" id="UP000198539"/>
    </source>
</evidence>
<accession>A0A1H3EQR7</accession>
<dbReference type="EMBL" id="FNOM01000025">
    <property type="protein sequence ID" value="SDX81061.1"/>
    <property type="molecule type" value="Genomic_DNA"/>
</dbReference>
<dbReference type="RefSeq" id="WP_092892473.1">
    <property type="nucleotide sequence ID" value="NZ_CP061498.1"/>
</dbReference>
<protein>
    <submittedName>
        <fullName evidence="1">Uncharacterized protein</fullName>
    </submittedName>
</protein>
<evidence type="ECO:0000313" key="1">
    <source>
        <dbReference type="EMBL" id="SDX81061.1"/>
    </source>
</evidence>